<proteinExistence type="predicted"/>
<dbReference type="EMBL" id="LSRX01000387">
    <property type="protein sequence ID" value="OLP98759.1"/>
    <property type="molecule type" value="Genomic_DNA"/>
</dbReference>
<gene>
    <name evidence="1" type="ORF">AK812_SmicGene18756</name>
</gene>
<reference evidence="1 2" key="1">
    <citation type="submission" date="2016-02" db="EMBL/GenBank/DDBJ databases">
        <title>Genome analysis of coral dinoflagellate symbionts highlights evolutionary adaptations to a symbiotic lifestyle.</title>
        <authorList>
            <person name="Aranda M."/>
            <person name="Li Y."/>
            <person name="Liew Y.J."/>
            <person name="Baumgarten S."/>
            <person name="Simakov O."/>
            <person name="Wilson M."/>
            <person name="Piel J."/>
            <person name="Ashoor H."/>
            <person name="Bougouffa S."/>
            <person name="Bajic V.B."/>
            <person name="Ryu T."/>
            <person name="Ravasi T."/>
            <person name="Bayer T."/>
            <person name="Micklem G."/>
            <person name="Kim H."/>
            <person name="Bhak J."/>
            <person name="Lajeunesse T.C."/>
            <person name="Voolstra C.R."/>
        </authorList>
    </citation>
    <scope>NUCLEOTIDE SEQUENCE [LARGE SCALE GENOMIC DNA]</scope>
    <source>
        <strain evidence="1 2">CCMP2467</strain>
    </source>
</reference>
<dbReference type="OrthoDB" id="10626505at2759"/>
<organism evidence="1 2">
    <name type="scientific">Symbiodinium microadriaticum</name>
    <name type="common">Dinoflagellate</name>
    <name type="synonym">Zooxanthella microadriatica</name>
    <dbReference type="NCBI Taxonomy" id="2951"/>
    <lineage>
        <taxon>Eukaryota</taxon>
        <taxon>Sar</taxon>
        <taxon>Alveolata</taxon>
        <taxon>Dinophyceae</taxon>
        <taxon>Suessiales</taxon>
        <taxon>Symbiodiniaceae</taxon>
        <taxon>Symbiodinium</taxon>
    </lineage>
</organism>
<dbReference type="AlphaFoldDB" id="A0A1Q9DUB7"/>
<sequence>MAEDCCNTRRYGLSGNPSCWDGMFTFERCCPGTAGEAGSLLEEIEQHHVAMLRELHEALLAVSTRRTGRSLHPATYLPFFPYLLMALHQRTGKADYLHCIARTAATLAVIVVVGKDGMLF</sequence>
<name>A0A1Q9DUB7_SYMMI</name>
<protein>
    <submittedName>
        <fullName evidence="1">Uncharacterized protein</fullName>
    </submittedName>
</protein>
<evidence type="ECO:0000313" key="1">
    <source>
        <dbReference type="EMBL" id="OLP98759.1"/>
    </source>
</evidence>
<comment type="caution">
    <text evidence="1">The sequence shown here is derived from an EMBL/GenBank/DDBJ whole genome shotgun (WGS) entry which is preliminary data.</text>
</comment>
<accession>A0A1Q9DUB7</accession>
<keyword evidence="2" id="KW-1185">Reference proteome</keyword>
<dbReference type="Proteomes" id="UP000186817">
    <property type="component" value="Unassembled WGS sequence"/>
</dbReference>
<evidence type="ECO:0000313" key="2">
    <source>
        <dbReference type="Proteomes" id="UP000186817"/>
    </source>
</evidence>